<evidence type="ECO:0000256" key="1">
    <source>
        <dbReference type="ARBA" id="ARBA00004335"/>
    </source>
</evidence>
<accession>A0A6P8VPA7</accession>
<protein>
    <recommendedName>
        <fullName evidence="6">Nucleoporin NUP42</fullName>
    </recommendedName>
    <alternativeName>
        <fullName evidence="7">Nucleoporin-like protein 2</fullName>
    </alternativeName>
</protein>
<comment type="subcellular location">
    <subcellularLocation>
        <location evidence="1">Nucleus membrane</location>
        <topology evidence="1">Peripheral membrane protein</topology>
        <orientation evidence="1">Cytoplasmic side</orientation>
    </subcellularLocation>
    <subcellularLocation>
        <location evidence="2">Nucleus</location>
        <location evidence="2">Nuclear pore complex</location>
    </subcellularLocation>
</comment>
<dbReference type="InParanoid" id="A0A6P8VPA7"/>
<dbReference type="OrthoDB" id="20729at2759"/>
<keyword evidence="8" id="KW-0862">Zinc</keyword>
<dbReference type="InterPro" id="IPR000571">
    <property type="entry name" value="Znf_CCCH"/>
</dbReference>
<keyword evidence="3" id="KW-0906">Nuclear pore complex</keyword>
<evidence type="ECO:0000313" key="12">
    <source>
        <dbReference type="RefSeq" id="XP_034092549.1"/>
    </source>
</evidence>
<evidence type="ECO:0000256" key="8">
    <source>
        <dbReference type="PROSITE-ProRule" id="PRU00723"/>
    </source>
</evidence>
<keyword evidence="3" id="KW-0813">Transport</keyword>
<keyword evidence="8" id="KW-0479">Metal-binding</keyword>
<name>A0A6P8VPA7_GYMAC</name>
<evidence type="ECO:0000256" key="3">
    <source>
        <dbReference type="ARBA" id="ARBA00023132"/>
    </source>
</evidence>
<dbReference type="PROSITE" id="PS50103">
    <property type="entry name" value="ZF_C3H1"/>
    <property type="match status" value="1"/>
</dbReference>
<feature type="region of interest" description="Disordered" evidence="9">
    <location>
        <begin position="38"/>
        <end position="68"/>
    </location>
</feature>
<feature type="compositionally biased region" description="Low complexity" evidence="9">
    <location>
        <begin position="359"/>
        <end position="372"/>
    </location>
</feature>
<evidence type="ECO:0000256" key="6">
    <source>
        <dbReference type="ARBA" id="ARBA00039886"/>
    </source>
</evidence>
<feature type="compositionally biased region" description="Polar residues" evidence="9">
    <location>
        <begin position="175"/>
        <end position="196"/>
    </location>
</feature>
<evidence type="ECO:0000256" key="4">
    <source>
        <dbReference type="ARBA" id="ARBA00023242"/>
    </source>
</evidence>
<dbReference type="GeneID" id="117559932"/>
<dbReference type="Proteomes" id="UP000515161">
    <property type="component" value="Unplaced"/>
</dbReference>
<dbReference type="Gene3D" id="4.10.1000.10">
    <property type="entry name" value="Zinc finger, CCCH-type"/>
    <property type="match status" value="1"/>
</dbReference>
<feature type="domain" description="C3H1-type" evidence="10">
    <location>
        <begin position="1"/>
        <end position="25"/>
    </location>
</feature>
<dbReference type="SMART" id="SM00356">
    <property type="entry name" value="ZnF_C3H1"/>
    <property type="match status" value="1"/>
</dbReference>
<keyword evidence="4" id="KW-0539">Nucleus</keyword>
<keyword evidence="3" id="KW-0509">mRNA transport</keyword>
<proteinExistence type="predicted"/>
<dbReference type="PANTHER" id="PTHR46527">
    <property type="entry name" value="NUCLEOPORIN-LIKE PROTEIN 2"/>
    <property type="match status" value="1"/>
</dbReference>
<evidence type="ECO:0000256" key="2">
    <source>
        <dbReference type="ARBA" id="ARBA00004567"/>
    </source>
</evidence>
<evidence type="ECO:0000259" key="10">
    <source>
        <dbReference type="PROSITE" id="PS50103"/>
    </source>
</evidence>
<feature type="compositionally biased region" description="Gly residues" evidence="9">
    <location>
        <begin position="94"/>
        <end position="103"/>
    </location>
</feature>
<dbReference type="GO" id="GO:0005643">
    <property type="term" value="C:nuclear pore"/>
    <property type="evidence" value="ECO:0007669"/>
    <property type="project" value="UniProtKB-SubCell"/>
</dbReference>
<dbReference type="PANTHER" id="PTHR46527:SF1">
    <property type="entry name" value="NUCLEOPORIN NUP42"/>
    <property type="match status" value="1"/>
</dbReference>
<feature type="region of interest" description="Disordered" evidence="9">
    <location>
        <begin position="359"/>
        <end position="397"/>
    </location>
</feature>
<keyword evidence="8" id="KW-0863">Zinc-finger</keyword>
<feature type="compositionally biased region" description="Gly residues" evidence="9">
    <location>
        <begin position="111"/>
        <end position="171"/>
    </location>
</feature>
<keyword evidence="3" id="KW-0653">Protein transport</keyword>
<keyword evidence="3" id="KW-0811">Translocation</keyword>
<feature type="compositionally biased region" description="Gly residues" evidence="9">
    <location>
        <begin position="54"/>
        <end position="64"/>
    </location>
</feature>
<comment type="function">
    <text evidence="5">Required for the export of mRNAs containing poly(A) tails from the nucleus into the cytoplasm.</text>
</comment>
<dbReference type="KEGG" id="gacu:117559932"/>
<dbReference type="FunCoup" id="A0A6P8VPA7">
    <property type="interactions" value="649"/>
</dbReference>
<reference evidence="12" key="1">
    <citation type="submission" date="2025-08" db="UniProtKB">
        <authorList>
            <consortium name="RefSeq"/>
        </authorList>
    </citation>
    <scope>IDENTIFICATION</scope>
</reference>
<dbReference type="CTD" id="11097"/>
<dbReference type="GO" id="GO:0031965">
    <property type="term" value="C:nuclear membrane"/>
    <property type="evidence" value="ECO:0007669"/>
    <property type="project" value="UniProtKB-SubCell"/>
</dbReference>
<sequence length="499" mass="49911">MTVCNFFLQGRCRYGDKCWNEHPGEEGGGGGGGGGGYNNNNNYNNRSSAQQQPRGGGGGGGGFGNRVWVNPSQQKAAYIQPSSFSSHGTEEWGRGGAGSGGADWGKEAAAGGRGGNDWGRGGGGGGNDWGKGGGGGGNDWGKGGGGGGNDWGKGGGGGGGNDWGRGGGGGRSDNVKSSEYSFSAQNRFSALDTPSTFDRGGRGGEKQVPAGEDDDDKKLEIVQSDMDSWESSGQWGFSCYSYSKAPLSGFTDLSPEELRLEYYSTRESGDLQGYVNGITQLLNQWRSRVQELKVMNPATRAALLAEINNPAPQASSGGFGLATLTGFGSSTSSVETKGFGAPAAADSFSFAAPGGGFGSSAAPPSSTGFGSALAAPTQPPSGFGATSPSTFSFAAPTTDKPAATTGFGSASESTFSSTSNTGAGFGSGFGAPAPAMASGGFGTAAAPPAAGAGPAGGASDSLFSHVSIMTAEELNQFKAKRFTLGQIPLKPPPTDMLVV</sequence>
<evidence type="ECO:0000256" key="5">
    <source>
        <dbReference type="ARBA" id="ARBA00037262"/>
    </source>
</evidence>
<evidence type="ECO:0000256" key="9">
    <source>
        <dbReference type="SAM" id="MobiDB-lite"/>
    </source>
</evidence>
<evidence type="ECO:0000313" key="11">
    <source>
        <dbReference type="Proteomes" id="UP000515161"/>
    </source>
</evidence>
<organism evidence="11 12">
    <name type="scientific">Gymnodraco acuticeps</name>
    <name type="common">Antarctic dragonfish</name>
    <dbReference type="NCBI Taxonomy" id="8218"/>
    <lineage>
        <taxon>Eukaryota</taxon>
        <taxon>Metazoa</taxon>
        <taxon>Chordata</taxon>
        <taxon>Craniata</taxon>
        <taxon>Vertebrata</taxon>
        <taxon>Euteleostomi</taxon>
        <taxon>Actinopterygii</taxon>
        <taxon>Neopterygii</taxon>
        <taxon>Teleostei</taxon>
        <taxon>Neoteleostei</taxon>
        <taxon>Acanthomorphata</taxon>
        <taxon>Eupercaria</taxon>
        <taxon>Perciformes</taxon>
        <taxon>Notothenioidei</taxon>
        <taxon>Bathydraconidae</taxon>
        <taxon>Gymnodraco</taxon>
    </lineage>
</organism>
<keyword evidence="11" id="KW-1185">Reference proteome</keyword>
<dbReference type="GO" id="GO:0008270">
    <property type="term" value="F:zinc ion binding"/>
    <property type="evidence" value="ECO:0007669"/>
    <property type="project" value="UniProtKB-KW"/>
</dbReference>
<dbReference type="InterPro" id="IPR051767">
    <property type="entry name" value="Nucleoporin_NUP42"/>
</dbReference>
<feature type="region of interest" description="Disordered" evidence="9">
    <location>
        <begin position="80"/>
        <end position="217"/>
    </location>
</feature>
<evidence type="ECO:0000256" key="7">
    <source>
        <dbReference type="ARBA" id="ARBA00042384"/>
    </source>
</evidence>
<feature type="zinc finger region" description="C3H1-type" evidence="8">
    <location>
        <begin position="1"/>
        <end position="25"/>
    </location>
</feature>
<dbReference type="RefSeq" id="XP_034092549.1">
    <property type="nucleotide sequence ID" value="XM_034236658.1"/>
</dbReference>
<dbReference type="AlphaFoldDB" id="A0A6P8VPA7"/>
<gene>
    <name evidence="12" type="primary">nup42</name>
</gene>